<dbReference type="FunFam" id="2.60.40.10:FF:003255">
    <property type="match status" value="1"/>
</dbReference>
<feature type="compositionally biased region" description="Low complexity" evidence="9">
    <location>
        <begin position="322"/>
        <end position="331"/>
    </location>
</feature>
<evidence type="ECO:0000256" key="5">
    <source>
        <dbReference type="ARBA" id="ARBA00023157"/>
    </source>
</evidence>
<dbReference type="PROSITE" id="PS51257">
    <property type="entry name" value="PROKAR_LIPOPROTEIN"/>
    <property type="match status" value="1"/>
</dbReference>
<dbReference type="GeneID" id="105902639"/>
<evidence type="ECO:0000313" key="11">
    <source>
        <dbReference type="Proteomes" id="UP000515152"/>
    </source>
</evidence>
<dbReference type="KEGG" id="char:105902639"/>
<dbReference type="Pfam" id="PF07679">
    <property type="entry name" value="I-set"/>
    <property type="match status" value="3"/>
</dbReference>
<evidence type="ECO:0000256" key="4">
    <source>
        <dbReference type="ARBA" id="ARBA00022737"/>
    </source>
</evidence>
<dbReference type="InterPro" id="IPR003598">
    <property type="entry name" value="Ig_sub2"/>
</dbReference>
<keyword evidence="4" id="KW-0677">Repeat</keyword>
<dbReference type="InterPro" id="IPR003599">
    <property type="entry name" value="Ig_sub"/>
</dbReference>
<dbReference type="SUPFAM" id="SSF48726">
    <property type="entry name" value="Immunoglobulin"/>
    <property type="match status" value="3"/>
</dbReference>
<dbReference type="Gene3D" id="2.60.40.10">
    <property type="entry name" value="Immunoglobulins"/>
    <property type="match status" value="3"/>
</dbReference>
<feature type="region of interest" description="Disordered" evidence="9">
    <location>
        <begin position="397"/>
        <end position="420"/>
    </location>
</feature>
<dbReference type="Proteomes" id="UP000515152">
    <property type="component" value="Chromosome 20"/>
</dbReference>
<feature type="region of interest" description="Disordered" evidence="9">
    <location>
        <begin position="477"/>
        <end position="504"/>
    </location>
</feature>
<evidence type="ECO:0000256" key="2">
    <source>
        <dbReference type="ARBA" id="ARBA00022490"/>
    </source>
</evidence>
<dbReference type="FunFam" id="2.60.40.10:FF:001108">
    <property type="entry name" value="palladin isoform X2"/>
    <property type="match status" value="1"/>
</dbReference>
<dbReference type="FunFam" id="2.60.40.10:FF:000702">
    <property type="entry name" value="Myotilin"/>
    <property type="match status" value="1"/>
</dbReference>
<feature type="domain" description="Ig-like" evidence="10">
    <location>
        <begin position="694"/>
        <end position="784"/>
    </location>
</feature>
<dbReference type="InterPro" id="IPR007110">
    <property type="entry name" value="Ig-like_dom"/>
</dbReference>
<keyword evidence="7" id="KW-0393">Immunoglobulin domain</keyword>
<evidence type="ECO:0000256" key="3">
    <source>
        <dbReference type="ARBA" id="ARBA00022553"/>
    </source>
</evidence>
<feature type="region of interest" description="Disordered" evidence="9">
    <location>
        <begin position="188"/>
        <end position="260"/>
    </location>
</feature>
<accession>A0A6P8GZB9</accession>
<evidence type="ECO:0000256" key="9">
    <source>
        <dbReference type="SAM" id="MobiDB-lite"/>
    </source>
</evidence>
<feature type="region of interest" description="Disordered" evidence="9">
    <location>
        <begin position="433"/>
        <end position="460"/>
    </location>
</feature>
<evidence type="ECO:0000256" key="8">
    <source>
        <dbReference type="ARBA" id="ARBA00061540"/>
    </source>
</evidence>
<keyword evidence="11" id="KW-1185">Reference proteome</keyword>
<dbReference type="OrthoDB" id="6612025at2759"/>
<feature type="compositionally biased region" description="Polar residues" evidence="9">
    <location>
        <begin position="224"/>
        <end position="235"/>
    </location>
</feature>
<feature type="domain" description="Ig-like" evidence="10">
    <location>
        <begin position="59"/>
        <end position="149"/>
    </location>
</feature>
<gene>
    <name evidence="12" type="primary">myot</name>
</gene>
<comment type="subcellular location">
    <subcellularLocation>
        <location evidence="1">Cytoplasm</location>
        <location evidence="1">Myofibril</location>
        <location evidence="1">Sarcomere</location>
        <location evidence="1">Z line</location>
    </subcellularLocation>
</comment>
<feature type="compositionally biased region" description="Polar residues" evidence="9">
    <location>
        <begin position="22"/>
        <end position="35"/>
    </location>
</feature>
<comment type="similarity">
    <text evidence="8">Belongs to the myotilin/palladin family.</text>
</comment>
<keyword evidence="6" id="KW-0009">Actin-binding</keyword>
<evidence type="ECO:0000256" key="6">
    <source>
        <dbReference type="ARBA" id="ARBA00023203"/>
    </source>
</evidence>
<dbReference type="SMART" id="SM00408">
    <property type="entry name" value="IGc2"/>
    <property type="match status" value="3"/>
</dbReference>
<dbReference type="GO" id="GO:0030018">
    <property type="term" value="C:Z disc"/>
    <property type="evidence" value="ECO:0007669"/>
    <property type="project" value="UniProtKB-SubCell"/>
</dbReference>
<dbReference type="PANTHER" id="PTHR10075">
    <property type="entry name" value="BASIGIN RELATED"/>
    <property type="match status" value="1"/>
</dbReference>
<dbReference type="InterPro" id="IPR013783">
    <property type="entry name" value="Ig-like_fold"/>
</dbReference>
<name>A0A6P8GZB9_CLUHA</name>
<feature type="region of interest" description="Disordered" evidence="9">
    <location>
        <begin position="365"/>
        <end position="384"/>
    </location>
</feature>
<dbReference type="AlphaFoldDB" id="A0A6P8GZB9"/>
<feature type="region of interest" description="Disordered" evidence="9">
    <location>
        <begin position="304"/>
        <end position="358"/>
    </location>
</feature>
<evidence type="ECO:0000256" key="7">
    <source>
        <dbReference type="ARBA" id="ARBA00023319"/>
    </source>
</evidence>
<dbReference type="PANTHER" id="PTHR10075:SF23">
    <property type="entry name" value="MYOTILIN"/>
    <property type="match status" value="1"/>
</dbReference>
<dbReference type="InterPro" id="IPR013098">
    <property type="entry name" value="Ig_I-set"/>
</dbReference>
<feature type="domain" description="Ig-like" evidence="10">
    <location>
        <begin position="595"/>
        <end position="680"/>
    </location>
</feature>
<dbReference type="PROSITE" id="PS50835">
    <property type="entry name" value="IG_LIKE"/>
    <property type="match status" value="3"/>
</dbReference>
<dbReference type="GO" id="GO:0003779">
    <property type="term" value="F:actin binding"/>
    <property type="evidence" value="ECO:0007669"/>
    <property type="project" value="UniProtKB-KW"/>
</dbReference>
<reference evidence="12" key="1">
    <citation type="submission" date="2025-08" db="UniProtKB">
        <authorList>
            <consortium name="RefSeq"/>
        </authorList>
    </citation>
    <scope>IDENTIFICATION</scope>
</reference>
<feature type="compositionally biased region" description="Polar residues" evidence="9">
    <location>
        <begin position="342"/>
        <end position="358"/>
    </location>
</feature>
<organism evidence="11 12">
    <name type="scientific">Clupea harengus</name>
    <name type="common">Atlantic herring</name>
    <dbReference type="NCBI Taxonomy" id="7950"/>
    <lineage>
        <taxon>Eukaryota</taxon>
        <taxon>Metazoa</taxon>
        <taxon>Chordata</taxon>
        <taxon>Craniata</taxon>
        <taxon>Vertebrata</taxon>
        <taxon>Euteleostomi</taxon>
        <taxon>Actinopterygii</taxon>
        <taxon>Neopterygii</taxon>
        <taxon>Teleostei</taxon>
        <taxon>Clupei</taxon>
        <taxon>Clupeiformes</taxon>
        <taxon>Clupeoidei</taxon>
        <taxon>Clupeidae</taxon>
        <taxon>Clupea</taxon>
    </lineage>
</organism>
<feature type="region of interest" description="Disordered" evidence="9">
    <location>
        <begin position="22"/>
        <end position="53"/>
    </location>
</feature>
<evidence type="ECO:0000259" key="10">
    <source>
        <dbReference type="PROSITE" id="PS50835"/>
    </source>
</evidence>
<dbReference type="RefSeq" id="XP_031443376.1">
    <property type="nucleotide sequence ID" value="XM_031587516.2"/>
</dbReference>
<proteinExistence type="inferred from homology"/>
<evidence type="ECO:0000313" key="12">
    <source>
        <dbReference type="RefSeq" id="XP_031443376.1"/>
    </source>
</evidence>
<keyword evidence="5" id="KW-1015">Disulfide bond</keyword>
<keyword evidence="3" id="KW-0597">Phosphoprotein</keyword>
<evidence type="ECO:0000256" key="1">
    <source>
        <dbReference type="ARBA" id="ARBA00004216"/>
    </source>
</evidence>
<dbReference type="CTD" id="9499"/>
<dbReference type="SMART" id="SM00409">
    <property type="entry name" value="IG"/>
    <property type="match status" value="3"/>
</dbReference>
<keyword evidence="2" id="KW-0963">Cytoplasm</keyword>
<sequence length="829" mass="90963">MAQVQKKTSTVSLTISSCTREATSSSTVTQQNPSLAQPLCTKPERTLSPSCSPQTGVAPTFVKGLHDMSTLKGHLAVLECRLRGTPPLQVLWYREDEQIVDSADFRVLRKKASSTSVPEELCTLVITETLPEDSGIFKCIAGNQFGTISCSCFLEVYTDMETVLADEEEVFPEPADAELDDYPFMLQEPAGIPPPKWQESPNEMSPMLPSESEDESTDMPFRATTEQTNCSVGQVSSTAPHTPSSPPSVEIKNSLPKPFTPPCQLNTLDISSGSRSVANLPAFLPSLYPPSAFNYARPSHFLQSKSNLKPPDHVQANINTQASPAPSSSSPWLVASKPAPSSFMTPPSHTVSSTKCSSETVLSRVSSAQLGDKPSPKDSLCSGLPYQTSSQTINILPAPRDHSLPLRCSPPSPDRAPQSTALSCQTACQTTPVSTLQVSSSPAPSRISPTLPRTMSPPQQKSYISLPVGYNQGTPNVFPKPILKKSVPRPVSQSTDEEIQGSKDALIQDLEKKLRSKEARRRSSQKLSYEERMARRLLGPDNAAYVFDVENSSGPQQEQPDSAERRHVGGIWSKQQPGSDGNEGAATTQEKCYAPRFLQVPQDLTMEEGRFCRIDFKVVGLPAPDVAWYLDGKAIRQDDYHKMLVSEKSIHSFIIEIVTAHHAGIYECVAKNRAGESRFSLRLDVLAQELIRPPSFVMRMQNLRVTEGDMVRLECQVSASPPPQLFWKKDKEMLRIDPSRMSLTEDHSGKLCLLIDQVKKTDAGWYTVSAINEAGMSTCNARLDVAARLKKPPSHVKPVKMDPIFNRLSTMALDSSIHHTAPLYESEEL</sequence>
<protein>
    <submittedName>
        <fullName evidence="12">Myotilin</fullName>
    </submittedName>
</protein>
<dbReference type="InterPro" id="IPR036179">
    <property type="entry name" value="Ig-like_dom_sf"/>
</dbReference>